<feature type="compositionally biased region" description="Basic residues" evidence="1">
    <location>
        <begin position="121"/>
        <end position="133"/>
    </location>
</feature>
<reference evidence="2" key="1">
    <citation type="submission" date="2020-02" db="EMBL/GenBank/DDBJ databases">
        <authorList>
            <person name="Meier V. D."/>
        </authorList>
    </citation>
    <scope>NUCLEOTIDE SEQUENCE</scope>
    <source>
        <strain evidence="2">AVDCRST_MAG57</strain>
    </source>
</reference>
<name>A0A6J4HYA9_9ACTN</name>
<evidence type="ECO:0000313" key="2">
    <source>
        <dbReference type="EMBL" id="CAA9236238.1"/>
    </source>
</evidence>
<feature type="compositionally biased region" description="Basic residues" evidence="1">
    <location>
        <begin position="178"/>
        <end position="187"/>
    </location>
</feature>
<accession>A0A6J4HYA9</accession>
<organism evidence="2">
    <name type="scientific">uncultured Blastococcus sp</name>
    <dbReference type="NCBI Taxonomy" id="217144"/>
    <lineage>
        <taxon>Bacteria</taxon>
        <taxon>Bacillati</taxon>
        <taxon>Actinomycetota</taxon>
        <taxon>Actinomycetes</taxon>
        <taxon>Geodermatophilales</taxon>
        <taxon>Geodermatophilaceae</taxon>
        <taxon>Blastococcus</taxon>
        <taxon>environmental samples</taxon>
    </lineage>
</organism>
<feature type="compositionally biased region" description="Low complexity" evidence="1">
    <location>
        <begin position="140"/>
        <end position="151"/>
    </location>
</feature>
<feature type="non-terminal residue" evidence="2">
    <location>
        <position position="230"/>
    </location>
</feature>
<dbReference type="EMBL" id="CADCTI010000115">
    <property type="protein sequence ID" value="CAA9236238.1"/>
    <property type="molecule type" value="Genomic_DNA"/>
</dbReference>
<feature type="region of interest" description="Disordered" evidence="1">
    <location>
        <begin position="1"/>
        <end position="92"/>
    </location>
</feature>
<feature type="region of interest" description="Disordered" evidence="1">
    <location>
        <begin position="114"/>
        <end position="191"/>
    </location>
</feature>
<proteinExistence type="predicted"/>
<gene>
    <name evidence="2" type="ORF">AVDCRST_MAG57-1282</name>
</gene>
<protein>
    <submittedName>
        <fullName evidence="2">FIG01964566: Predicted membrane protein, hemolysin III homolog</fullName>
    </submittedName>
</protein>
<evidence type="ECO:0000256" key="1">
    <source>
        <dbReference type="SAM" id="MobiDB-lite"/>
    </source>
</evidence>
<feature type="compositionally biased region" description="Basic residues" evidence="1">
    <location>
        <begin position="1"/>
        <end position="16"/>
    </location>
</feature>
<dbReference type="AlphaFoldDB" id="A0A6J4HYA9"/>
<feature type="non-terminal residue" evidence="2">
    <location>
        <position position="1"/>
    </location>
</feature>
<feature type="compositionally biased region" description="Basic residues" evidence="1">
    <location>
        <begin position="60"/>
        <end position="70"/>
    </location>
</feature>
<feature type="compositionally biased region" description="Low complexity" evidence="1">
    <location>
        <begin position="168"/>
        <end position="177"/>
    </location>
</feature>
<sequence>ERRLRAQGQRAHRGLRRGGQAAPARRPPPGGLRDLAGDRDGPRLPRRRRPRPGRCDGLRRERRPAVRHVGRLPPAHLVAPRPRPHGAPGPLDDLHPHRRHLHAVRAAAARGDGALGGVRRGLGRRPGRRRPAQHRPPAGPLAVRGAVPRARLGGRGGAAADPQRRGTARAGPPAGGRRLLHPGRRGLRAAPAGPLAPVVRLPRGLPRLHAAGVRHPLHRRVVRDVRRHRL</sequence>